<evidence type="ECO:0000313" key="4">
    <source>
        <dbReference type="EMBL" id="NYJ01423.1"/>
    </source>
</evidence>
<sequence>MSHRVLHVVESLTGVLSSVLAMVEVTPDLDHHLAVWPLRSHADTGDDLAPFTTVTTLARQPIHAVGDLRQLVRRLAPDRLHAHSSYAGVVSRVVDPGVEVVYSPHCFAFERRDAGRAANDLARRVERALVRRTSVLVACSPHEAGLARELGHRDVVTVPNRPLDRPLDRPDVRARFALPLRVVAAGRLCPQKDWRYLLTVKGYLEEVLGGRVEWEWLGGGDPVAEDALRARDVHVTGWMPRTDVVKRLAEAQVFVHTAAWEGAPISILEATSVGLPVAARGIPTLVSLGVPGTTPTAADLAGRILALADPDAWAAEQRRSLLFAAAHSPELQEERLRTAYRLARAELVLS</sequence>
<reference evidence="4 5" key="1">
    <citation type="submission" date="2020-07" db="EMBL/GenBank/DDBJ databases">
        <title>Sequencing the genomes of 1000 actinobacteria strains.</title>
        <authorList>
            <person name="Klenk H.-P."/>
        </authorList>
    </citation>
    <scope>NUCLEOTIDE SEQUENCE [LARGE SCALE GENOMIC DNA]</scope>
    <source>
        <strain evidence="4 5">DSM 103833</strain>
    </source>
</reference>
<gene>
    <name evidence="4" type="ORF">HNR19_002121</name>
</gene>
<evidence type="ECO:0000256" key="2">
    <source>
        <dbReference type="ARBA" id="ARBA00022679"/>
    </source>
</evidence>
<comment type="caution">
    <text evidence="4">The sequence shown here is derived from an EMBL/GenBank/DDBJ whole genome shotgun (WGS) entry which is preliminary data.</text>
</comment>
<accession>A0A853C583</accession>
<dbReference type="GO" id="GO:1901137">
    <property type="term" value="P:carbohydrate derivative biosynthetic process"/>
    <property type="evidence" value="ECO:0007669"/>
    <property type="project" value="UniProtKB-ARBA"/>
</dbReference>
<keyword evidence="5" id="KW-1185">Reference proteome</keyword>
<dbReference type="SUPFAM" id="SSF53756">
    <property type="entry name" value="UDP-Glycosyltransferase/glycogen phosphorylase"/>
    <property type="match status" value="1"/>
</dbReference>
<dbReference type="RefSeq" id="WP_179667909.1">
    <property type="nucleotide sequence ID" value="NZ_JACCFP010000001.1"/>
</dbReference>
<dbReference type="Pfam" id="PF13579">
    <property type="entry name" value="Glyco_trans_4_4"/>
    <property type="match status" value="1"/>
</dbReference>
<dbReference type="PANTHER" id="PTHR45947:SF3">
    <property type="entry name" value="SULFOQUINOVOSYL TRANSFERASE SQD2"/>
    <property type="match status" value="1"/>
</dbReference>
<dbReference type="InterPro" id="IPR050194">
    <property type="entry name" value="Glycosyltransferase_grp1"/>
</dbReference>
<organism evidence="4 5">
    <name type="scientific">Nocardioides thalensis</name>
    <dbReference type="NCBI Taxonomy" id="1914755"/>
    <lineage>
        <taxon>Bacteria</taxon>
        <taxon>Bacillati</taxon>
        <taxon>Actinomycetota</taxon>
        <taxon>Actinomycetes</taxon>
        <taxon>Propionibacteriales</taxon>
        <taxon>Nocardioidaceae</taxon>
        <taxon>Nocardioides</taxon>
    </lineage>
</organism>
<protein>
    <submittedName>
        <fullName evidence="4">Glycosyltransferase involved in cell wall biosynthesis</fullName>
    </submittedName>
</protein>
<keyword evidence="2 4" id="KW-0808">Transferase</keyword>
<dbReference type="Proteomes" id="UP000530424">
    <property type="component" value="Unassembled WGS sequence"/>
</dbReference>
<dbReference type="Gene3D" id="3.40.50.2000">
    <property type="entry name" value="Glycogen Phosphorylase B"/>
    <property type="match status" value="2"/>
</dbReference>
<keyword evidence="1" id="KW-0328">Glycosyltransferase</keyword>
<evidence type="ECO:0000259" key="3">
    <source>
        <dbReference type="Pfam" id="PF13579"/>
    </source>
</evidence>
<dbReference type="PANTHER" id="PTHR45947">
    <property type="entry name" value="SULFOQUINOVOSYL TRANSFERASE SQD2"/>
    <property type="match status" value="1"/>
</dbReference>
<dbReference type="GO" id="GO:0016757">
    <property type="term" value="F:glycosyltransferase activity"/>
    <property type="evidence" value="ECO:0007669"/>
    <property type="project" value="UniProtKB-KW"/>
</dbReference>
<dbReference type="Pfam" id="PF13692">
    <property type="entry name" value="Glyco_trans_1_4"/>
    <property type="match status" value="1"/>
</dbReference>
<dbReference type="AlphaFoldDB" id="A0A853C583"/>
<evidence type="ECO:0000313" key="5">
    <source>
        <dbReference type="Proteomes" id="UP000530424"/>
    </source>
</evidence>
<dbReference type="InterPro" id="IPR028098">
    <property type="entry name" value="Glyco_trans_4-like_N"/>
</dbReference>
<dbReference type="EMBL" id="JACCFP010000001">
    <property type="protein sequence ID" value="NYJ01423.1"/>
    <property type="molecule type" value="Genomic_DNA"/>
</dbReference>
<name>A0A853C583_9ACTN</name>
<evidence type="ECO:0000256" key="1">
    <source>
        <dbReference type="ARBA" id="ARBA00022676"/>
    </source>
</evidence>
<proteinExistence type="predicted"/>
<feature type="domain" description="Glycosyltransferase subfamily 4-like N-terminal" evidence="3">
    <location>
        <begin position="47"/>
        <end position="160"/>
    </location>
</feature>